<dbReference type="AlphaFoldDB" id="A0A317PPS5"/>
<sequence length="63" mass="6665">MKPTTTQNLDKSAKGAKASAGFKKEARKEELDVEAAKGSHLKKGAERVDERAKAANGKGPKAK</sequence>
<evidence type="ECO:0000256" key="1">
    <source>
        <dbReference type="SAM" id="MobiDB-lite"/>
    </source>
</evidence>
<feature type="compositionally biased region" description="Basic and acidic residues" evidence="1">
    <location>
        <begin position="22"/>
        <end position="53"/>
    </location>
</feature>
<evidence type="ECO:0000313" key="3">
    <source>
        <dbReference type="Proteomes" id="UP000246352"/>
    </source>
</evidence>
<name>A0A317PPS5_9HYPH</name>
<keyword evidence="3" id="KW-1185">Reference proteome</keyword>
<accession>A0A317PPS5</accession>
<dbReference type="RefSeq" id="WP_110031980.1">
    <property type="nucleotide sequence ID" value="NZ_QGTR01000002.1"/>
</dbReference>
<protein>
    <submittedName>
        <fullName evidence="2">Uncharacterized protein</fullName>
    </submittedName>
</protein>
<feature type="region of interest" description="Disordered" evidence="1">
    <location>
        <begin position="1"/>
        <end position="63"/>
    </location>
</feature>
<dbReference type="EMBL" id="QGTR01000002">
    <property type="protein sequence ID" value="PWW02291.1"/>
    <property type="molecule type" value="Genomic_DNA"/>
</dbReference>
<comment type="caution">
    <text evidence="2">The sequence shown here is derived from an EMBL/GenBank/DDBJ whole genome shotgun (WGS) entry which is preliminary data.</text>
</comment>
<reference evidence="2 3" key="1">
    <citation type="submission" date="2018-05" db="EMBL/GenBank/DDBJ databases">
        <title>Genomic Encyclopedia of Type Strains, Phase IV (KMG-IV): sequencing the most valuable type-strain genomes for metagenomic binning, comparative biology and taxonomic classification.</title>
        <authorList>
            <person name="Goeker M."/>
        </authorList>
    </citation>
    <scope>NUCLEOTIDE SEQUENCE [LARGE SCALE GENOMIC DNA]</scope>
    <source>
        <strain evidence="2 3">DSM 16791</strain>
    </source>
</reference>
<feature type="compositionally biased region" description="Low complexity" evidence="1">
    <location>
        <begin position="54"/>
        <end position="63"/>
    </location>
</feature>
<feature type="compositionally biased region" description="Polar residues" evidence="1">
    <location>
        <begin position="1"/>
        <end position="10"/>
    </location>
</feature>
<organism evidence="2 3">
    <name type="scientific">Hoeflea marina</name>
    <dbReference type="NCBI Taxonomy" id="274592"/>
    <lineage>
        <taxon>Bacteria</taxon>
        <taxon>Pseudomonadati</taxon>
        <taxon>Pseudomonadota</taxon>
        <taxon>Alphaproteobacteria</taxon>
        <taxon>Hyphomicrobiales</taxon>
        <taxon>Rhizobiaceae</taxon>
        <taxon>Hoeflea</taxon>
    </lineage>
</organism>
<gene>
    <name evidence="2" type="ORF">DFR52_102960</name>
</gene>
<proteinExistence type="predicted"/>
<dbReference type="Proteomes" id="UP000246352">
    <property type="component" value="Unassembled WGS sequence"/>
</dbReference>
<evidence type="ECO:0000313" key="2">
    <source>
        <dbReference type="EMBL" id="PWW02291.1"/>
    </source>
</evidence>